<feature type="transmembrane region" description="Helical" evidence="7">
    <location>
        <begin position="157"/>
        <end position="181"/>
    </location>
</feature>
<evidence type="ECO:0000256" key="6">
    <source>
        <dbReference type="ARBA" id="ARBA00023136"/>
    </source>
</evidence>
<evidence type="ECO:0000256" key="2">
    <source>
        <dbReference type="ARBA" id="ARBA00022448"/>
    </source>
</evidence>
<dbReference type="InterPro" id="IPR000515">
    <property type="entry name" value="MetI-like"/>
</dbReference>
<evidence type="ECO:0000313" key="10">
    <source>
        <dbReference type="Proteomes" id="UP001597120"/>
    </source>
</evidence>
<dbReference type="RefSeq" id="WP_144939186.1">
    <property type="nucleotide sequence ID" value="NZ_JBHTIU010000013.1"/>
</dbReference>
<keyword evidence="10" id="KW-1185">Reference proteome</keyword>
<feature type="transmembrane region" description="Helical" evidence="7">
    <location>
        <begin position="202"/>
        <end position="227"/>
    </location>
</feature>
<feature type="domain" description="ABC transmembrane type-1" evidence="8">
    <location>
        <begin position="72"/>
        <end position="283"/>
    </location>
</feature>
<dbReference type="SUPFAM" id="SSF161098">
    <property type="entry name" value="MetI-like"/>
    <property type="match status" value="1"/>
</dbReference>
<feature type="transmembrane region" description="Helical" evidence="7">
    <location>
        <begin position="72"/>
        <end position="97"/>
    </location>
</feature>
<organism evidence="9 10">
    <name type="scientific">Paenibacillus residui</name>
    <dbReference type="NCBI Taxonomy" id="629724"/>
    <lineage>
        <taxon>Bacteria</taxon>
        <taxon>Bacillati</taxon>
        <taxon>Bacillota</taxon>
        <taxon>Bacilli</taxon>
        <taxon>Bacillales</taxon>
        <taxon>Paenibacillaceae</taxon>
        <taxon>Paenibacillus</taxon>
    </lineage>
</organism>
<evidence type="ECO:0000256" key="5">
    <source>
        <dbReference type="ARBA" id="ARBA00022989"/>
    </source>
</evidence>
<evidence type="ECO:0000256" key="4">
    <source>
        <dbReference type="ARBA" id="ARBA00022692"/>
    </source>
</evidence>
<evidence type="ECO:0000256" key="1">
    <source>
        <dbReference type="ARBA" id="ARBA00004651"/>
    </source>
</evidence>
<evidence type="ECO:0000256" key="3">
    <source>
        <dbReference type="ARBA" id="ARBA00022475"/>
    </source>
</evidence>
<protein>
    <submittedName>
        <fullName evidence="9">Carbohydrate ABC transporter permease</fullName>
    </submittedName>
</protein>
<evidence type="ECO:0000259" key="8">
    <source>
        <dbReference type="PROSITE" id="PS50928"/>
    </source>
</evidence>
<feature type="transmembrane region" description="Helical" evidence="7">
    <location>
        <begin position="109"/>
        <end position="129"/>
    </location>
</feature>
<dbReference type="PANTHER" id="PTHR30193">
    <property type="entry name" value="ABC TRANSPORTER PERMEASE PROTEIN"/>
    <property type="match status" value="1"/>
</dbReference>
<dbReference type="Gene3D" id="1.10.3720.10">
    <property type="entry name" value="MetI-like"/>
    <property type="match status" value="1"/>
</dbReference>
<keyword evidence="3" id="KW-1003">Cell membrane</keyword>
<dbReference type="CDD" id="cd06261">
    <property type="entry name" value="TM_PBP2"/>
    <property type="match status" value="1"/>
</dbReference>
<evidence type="ECO:0000256" key="7">
    <source>
        <dbReference type="RuleBase" id="RU363032"/>
    </source>
</evidence>
<dbReference type="EMBL" id="JBHTIU010000013">
    <property type="protein sequence ID" value="MFD0868473.1"/>
    <property type="molecule type" value="Genomic_DNA"/>
</dbReference>
<feature type="transmembrane region" description="Helical" evidence="7">
    <location>
        <begin position="269"/>
        <end position="286"/>
    </location>
</feature>
<reference evidence="10" key="1">
    <citation type="journal article" date="2019" name="Int. J. Syst. Evol. Microbiol.">
        <title>The Global Catalogue of Microorganisms (GCM) 10K type strain sequencing project: providing services to taxonomists for standard genome sequencing and annotation.</title>
        <authorList>
            <consortium name="The Broad Institute Genomics Platform"/>
            <consortium name="The Broad Institute Genome Sequencing Center for Infectious Disease"/>
            <person name="Wu L."/>
            <person name="Ma J."/>
        </authorList>
    </citation>
    <scope>NUCLEOTIDE SEQUENCE [LARGE SCALE GENOMIC DNA]</scope>
    <source>
        <strain evidence="10">CCUG 57263</strain>
    </source>
</reference>
<dbReference type="PROSITE" id="PS50928">
    <property type="entry name" value="ABC_TM1"/>
    <property type="match status" value="1"/>
</dbReference>
<keyword evidence="2 7" id="KW-0813">Transport</keyword>
<sequence length="294" mass="33034">MRYGRKGKTLVNHLVFVGPAFIFFALIVAIPFVMGMIYSFTSWNGVSGEVQWVGFENFKKIFTSDKQFFASFWFTIRFTVAAVLLSNVIGFILALLLTGPIKTRNMLRTAFFLPNVIGGLILGFVWQFIFVKGFPSIGEATGIGFFKLPWLGDASTAFWGLVIVFVWQIGGYLMVIYVAALQNIDDSLLEAARIDGANRMQILFRMILPLVVPAFTVCLFLTLSWAFKVFDLNLALTNGGPYGSTESVAINIYQEAFQYNRYGLGTAKAFLFFLIIALVTTAQVYFTKKREVEY</sequence>
<name>A0ABW3D837_9BACL</name>
<comment type="subcellular location">
    <subcellularLocation>
        <location evidence="1 7">Cell membrane</location>
        <topology evidence="1 7">Multi-pass membrane protein</topology>
    </subcellularLocation>
</comment>
<keyword evidence="4 7" id="KW-0812">Transmembrane</keyword>
<keyword evidence="5 7" id="KW-1133">Transmembrane helix</keyword>
<dbReference type="Proteomes" id="UP001597120">
    <property type="component" value="Unassembled WGS sequence"/>
</dbReference>
<feature type="transmembrane region" description="Helical" evidence="7">
    <location>
        <begin position="12"/>
        <end position="38"/>
    </location>
</feature>
<gene>
    <name evidence="9" type="ORF">ACFQ03_04885</name>
</gene>
<dbReference type="InterPro" id="IPR051393">
    <property type="entry name" value="ABC_transporter_permease"/>
</dbReference>
<evidence type="ECO:0000313" key="9">
    <source>
        <dbReference type="EMBL" id="MFD0868473.1"/>
    </source>
</evidence>
<dbReference type="InterPro" id="IPR035906">
    <property type="entry name" value="MetI-like_sf"/>
</dbReference>
<proteinExistence type="inferred from homology"/>
<comment type="similarity">
    <text evidence="7">Belongs to the binding-protein-dependent transport system permease family.</text>
</comment>
<dbReference type="PANTHER" id="PTHR30193:SF41">
    <property type="entry name" value="DIACETYLCHITOBIOSE UPTAKE SYSTEM PERMEASE PROTEIN NGCF"/>
    <property type="match status" value="1"/>
</dbReference>
<keyword evidence="6 7" id="KW-0472">Membrane</keyword>
<accession>A0ABW3D837</accession>
<comment type="caution">
    <text evidence="9">The sequence shown here is derived from an EMBL/GenBank/DDBJ whole genome shotgun (WGS) entry which is preliminary data.</text>
</comment>
<dbReference type="Pfam" id="PF00528">
    <property type="entry name" value="BPD_transp_1"/>
    <property type="match status" value="1"/>
</dbReference>